<dbReference type="eggNOG" id="ENOG502SQ30">
    <property type="taxonomic scope" value="Eukaryota"/>
</dbReference>
<dbReference type="GO" id="GO:0008146">
    <property type="term" value="F:sulfotransferase activity"/>
    <property type="evidence" value="ECO:0007669"/>
    <property type="project" value="InterPro"/>
</dbReference>
<dbReference type="InterPro" id="IPR027417">
    <property type="entry name" value="P-loop_NTPase"/>
</dbReference>
<dbReference type="InParanoid" id="A7RHY0"/>
<dbReference type="OMA" id="THANMDV"/>
<gene>
    <name evidence="2" type="ORF">NEMVEDRAFT_v1g238399</name>
</gene>
<dbReference type="HOGENOM" id="CLU_687543_0_0_1"/>
<dbReference type="SUPFAM" id="SSF52540">
    <property type="entry name" value="P-loop containing nucleoside triphosphate hydrolases"/>
    <property type="match status" value="1"/>
</dbReference>
<keyword evidence="3" id="KW-1185">Reference proteome</keyword>
<evidence type="ECO:0000259" key="1">
    <source>
        <dbReference type="Pfam" id="PF00685"/>
    </source>
</evidence>
<evidence type="ECO:0000313" key="2">
    <source>
        <dbReference type="EMBL" id="EDO49055.1"/>
    </source>
</evidence>
<dbReference type="PANTHER" id="PTHR33844">
    <property type="entry name" value="SULFOTRANSFER_1 DOMAIN-CONTAINING PROTEIN"/>
    <property type="match status" value="1"/>
</dbReference>
<sequence length="401" mass="46206">MASWMRNIKGCIDQFDLAPPQLDHFTFEGEPEKIADIAMFMANFGEKLSLLNVDLEKELLILVKTADGVDLKKSPFFYMNRFMETFRYQNIKVPDSYKSTLQHNLVFTGRCGSTLLCKALEELSTVQAVSEPDIFTTIGVTISQLEREVKLPYLNKISHATLVDVTRVAILLLNYYFISVAPEKTSICYKLRSFGLDGAEIIQESTPNAKNIYLYRNCYAFVESYIRILAKNYYVYWLLSTLRLDAWFLDRLFPKRETDVLTHSLGKTAKFDDFPFRKGFYWCFSHAWWINVEKAALLIKKDPDSFFHAVLRYEDLTKQKEKLVKSVAQRLGVKLVRGDEQKIASAFTSNSQEGNEIASKRNTDDDTDVWFGDWEKGQINDILSHLGNKVKSSHYIVEGTI</sequence>
<reference evidence="2 3" key="1">
    <citation type="journal article" date="2007" name="Science">
        <title>Sea anemone genome reveals ancestral eumetazoan gene repertoire and genomic organization.</title>
        <authorList>
            <person name="Putnam N.H."/>
            <person name="Srivastava M."/>
            <person name="Hellsten U."/>
            <person name="Dirks B."/>
            <person name="Chapman J."/>
            <person name="Salamov A."/>
            <person name="Terry A."/>
            <person name="Shapiro H."/>
            <person name="Lindquist E."/>
            <person name="Kapitonov V.V."/>
            <person name="Jurka J."/>
            <person name="Genikhovich G."/>
            <person name="Grigoriev I.V."/>
            <person name="Lucas S.M."/>
            <person name="Steele R.E."/>
            <person name="Finnerty J.R."/>
            <person name="Technau U."/>
            <person name="Martindale M.Q."/>
            <person name="Rokhsar D.S."/>
        </authorList>
    </citation>
    <scope>NUCLEOTIDE SEQUENCE [LARGE SCALE GENOMIC DNA]</scope>
    <source>
        <strain evidence="3">CH2 X CH6</strain>
    </source>
</reference>
<name>A7RHY0_NEMVE</name>
<dbReference type="InterPro" id="IPR000863">
    <property type="entry name" value="Sulfotransferase_dom"/>
</dbReference>
<evidence type="ECO:0000313" key="3">
    <source>
        <dbReference type="Proteomes" id="UP000001593"/>
    </source>
</evidence>
<dbReference type="PhylomeDB" id="A7RHY0"/>
<dbReference type="AlphaFoldDB" id="A7RHY0"/>
<dbReference type="Gene3D" id="3.40.50.300">
    <property type="entry name" value="P-loop containing nucleotide triphosphate hydrolases"/>
    <property type="match status" value="1"/>
</dbReference>
<dbReference type="EMBL" id="DS469511">
    <property type="protein sequence ID" value="EDO49055.1"/>
    <property type="molecule type" value="Genomic_DNA"/>
</dbReference>
<accession>A7RHY0</accession>
<dbReference type="Proteomes" id="UP000001593">
    <property type="component" value="Unassembled WGS sequence"/>
</dbReference>
<protein>
    <recommendedName>
        <fullName evidence="1">Sulfotransferase domain-containing protein</fullName>
    </recommendedName>
</protein>
<dbReference type="Pfam" id="PF00685">
    <property type="entry name" value="Sulfotransfer_1"/>
    <property type="match status" value="1"/>
</dbReference>
<proteinExistence type="predicted"/>
<dbReference type="PANTHER" id="PTHR33844:SF1">
    <property type="entry name" value="SULFOTRANSFERASE DOMAIN-CONTAINING PROTEIN"/>
    <property type="match status" value="1"/>
</dbReference>
<organism evidence="2 3">
    <name type="scientific">Nematostella vectensis</name>
    <name type="common">Starlet sea anemone</name>
    <dbReference type="NCBI Taxonomy" id="45351"/>
    <lineage>
        <taxon>Eukaryota</taxon>
        <taxon>Metazoa</taxon>
        <taxon>Cnidaria</taxon>
        <taxon>Anthozoa</taxon>
        <taxon>Hexacorallia</taxon>
        <taxon>Actiniaria</taxon>
        <taxon>Edwardsiidae</taxon>
        <taxon>Nematostella</taxon>
    </lineage>
</organism>
<feature type="domain" description="Sulfotransferase" evidence="1">
    <location>
        <begin position="203"/>
        <end position="366"/>
    </location>
</feature>